<gene>
    <name evidence="18" type="ORF">LPW39_22860</name>
</gene>
<accession>A0AAW4Y3F5</accession>
<dbReference type="InterPro" id="IPR059000">
    <property type="entry name" value="ATPase_P-type_domA"/>
</dbReference>
<dbReference type="FunFam" id="3.40.50.1000:FF:000144">
    <property type="entry name" value="copper-transporting ATPase 1 isoform X2"/>
    <property type="match status" value="1"/>
</dbReference>
<evidence type="ECO:0000313" key="19">
    <source>
        <dbReference type="Proteomes" id="UP001199260"/>
    </source>
</evidence>
<evidence type="ECO:0000256" key="15">
    <source>
        <dbReference type="ARBA" id="ARBA00049289"/>
    </source>
</evidence>
<dbReference type="InterPro" id="IPR023214">
    <property type="entry name" value="HAD_sf"/>
</dbReference>
<dbReference type="InterPro" id="IPR023299">
    <property type="entry name" value="ATPase_P-typ_cyto_dom_N"/>
</dbReference>
<keyword evidence="13 16" id="KW-0472">Membrane</keyword>
<keyword evidence="5 16" id="KW-0479">Metal-binding</keyword>
<evidence type="ECO:0000256" key="13">
    <source>
        <dbReference type="ARBA" id="ARBA00023136"/>
    </source>
</evidence>
<protein>
    <submittedName>
        <fullName evidence="18">Heavy metal translocating P-type ATPase</fullName>
    </submittedName>
</protein>
<dbReference type="SFLD" id="SFLDG00002">
    <property type="entry name" value="C1.7:_P-type_atpase_like"/>
    <property type="match status" value="1"/>
</dbReference>
<keyword evidence="10 16" id="KW-1133">Transmembrane helix</keyword>
<dbReference type="SUPFAM" id="SSF81665">
    <property type="entry name" value="Calcium ATPase, transmembrane domain M"/>
    <property type="match status" value="1"/>
</dbReference>
<dbReference type="GO" id="GO:0046872">
    <property type="term" value="F:metal ion binding"/>
    <property type="evidence" value="ECO:0007669"/>
    <property type="project" value="UniProtKB-KW"/>
</dbReference>
<evidence type="ECO:0000256" key="6">
    <source>
        <dbReference type="ARBA" id="ARBA00022741"/>
    </source>
</evidence>
<dbReference type="SUPFAM" id="SSF56784">
    <property type="entry name" value="HAD-like"/>
    <property type="match status" value="1"/>
</dbReference>
<feature type="transmembrane region" description="Helical" evidence="16">
    <location>
        <begin position="337"/>
        <end position="364"/>
    </location>
</feature>
<dbReference type="SUPFAM" id="SSF55008">
    <property type="entry name" value="HMA, heavy metal-associated domain"/>
    <property type="match status" value="1"/>
</dbReference>
<dbReference type="GO" id="GO:0015086">
    <property type="term" value="F:cadmium ion transmembrane transporter activity"/>
    <property type="evidence" value="ECO:0007669"/>
    <property type="project" value="TreeGrafter"/>
</dbReference>
<dbReference type="AlphaFoldDB" id="A0AAW4Y3F5"/>
<dbReference type="InterPro" id="IPR036163">
    <property type="entry name" value="HMA_dom_sf"/>
</dbReference>
<evidence type="ECO:0000313" key="18">
    <source>
        <dbReference type="EMBL" id="MCD2167968.1"/>
    </source>
</evidence>
<keyword evidence="7" id="KW-0187">Copper transport</keyword>
<dbReference type="GO" id="GO:0016887">
    <property type="term" value="F:ATP hydrolysis activity"/>
    <property type="evidence" value="ECO:0007669"/>
    <property type="project" value="InterPro"/>
</dbReference>
<comment type="catalytic activity">
    <reaction evidence="15">
        <text>Cu(+)(in) + ATP + H2O = Cu(+)(out) + ADP + phosphate + H(+)</text>
        <dbReference type="Rhea" id="RHEA:25792"/>
        <dbReference type="ChEBI" id="CHEBI:15377"/>
        <dbReference type="ChEBI" id="CHEBI:15378"/>
        <dbReference type="ChEBI" id="CHEBI:30616"/>
        <dbReference type="ChEBI" id="CHEBI:43474"/>
        <dbReference type="ChEBI" id="CHEBI:49552"/>
        <dbReference type="ChEBI" id="CHEBI:456216"/>
        <dbReference type="EC" id="7.2.2.8"/>
    </reaction>
</comment>
<evidence type="ECO:0000256" key="10">
    <source>
        <dbReference type="ARBA" id="ARBA00022989"/>
    </source>
</evidence>
<dbReference type="NCBIfam" id="TIGR01525">
    <property type="entry name" value="ATPase-IB_hvy"/>
    <property type="match status" value="1"/>
</dbReference>
<evidence type="ECO:0000256" key="11">
    <source>
        <dbReference type="ARBA" id="ARBA00023008"/>
    </source>
</evidence>
<sequence length="693" mass="72885">MDCPVEEGQIRQILEGAAGVKLLQFDLPARTLRVEADPQQWAAVTEKIQSAGFATETLSAPPAAADVQKAQRVELYRLIAALVVAATAELLHLLTPETSVWRMVGMAVAALAIALSGLGVFQKGLSALLRGQLGINALMSVAVIGAFVIGQWPEAAMVMALYSLAELIEARSVDRARNAIAQLLALSPPQIEARQADGSWQIQDAKTVAVGTLARVKPGERFALDGVVTSGQSAVDQSSVTGESIPVDKAPGDPVFAGTINQSGSLEFEVSKRSTDTVLARIIHAVEQAQGQRAPTQRFVDSFARIYTPAVFVLAVAVAVLPPLMLDWPWLTAIYKALVLLVIACPCALVISTPVTVVSGLSAAARRGILVKGGAYLEEARKLRVVALDKTGTITAGTPQLVQTRMLSTSTDARQIERIAKSLAARSDHPVSKAVAAGIDGEALEVDNFAAELGRGVKGDIAGQSYVLGNHRWIHERGQCSAEVEALMLAMEEQGQTVSVLASAQGVLGLFAVADTTKESSKQAIAELKALGIRTVMLTGDNEATARAIAAQVGIDEVKANLLPEDKLQVINGLVAQQPAGMVGDGVNDSPSLAAASIGFSMGGAGTDIAKEAADILIMNDDLRRVPETVQLSKRTYAILWQNIIFALGIKVVFFALAVFGNASMWMAVFADMGASLLVVFNGLRLLRGGGKA</sequence>
<keyword evidence="8 16" id="KW-0067">ATP-binding</keyword>
<keyword evidence="6 16" id="KW-0547">Nucleotide-binding</keyword>
<dbReference type="GO" id="GO:0005524">
    <property type="term" value="F:ATP binding"/>
    <property type="evidence" value="ECO:0007669"/>
    <property type="project" value="UniProtKB-UniRule"/>
</dbReference>
<proteinExistence type="inferred from homology"/>
<feature type="transmembrane region" description="Helical" evidence="16">
    <location>
        <begin position="100"/>
        <end position="121"/>
    </location>
</feature>
<dbReference type="InterPro" id="IPR023298">
    <property type="entry name" value="ATPase_P-typ_TM_dom_sf"/>
</dbReference>
<reference evidence="18 19" key="1">
    <citation type="submission" date="2021-11" db="EMBL/GenBank/DDBJ databases">
        <title>Genome sequence.</title>
        <authorList>
            <person name="Sun Q."/>
        </authorList>
    </citation>
    <scope>NUCLEOTIDE SEQUENCE [LARGE SCALE GENOMIC DNA]</scope>
    <source>
        <strain evidence="18 19">KCTC 12005</strain>
    </source>
</reference>
<evidence type="ECO:0000256" key="7">
    <source>
        <dbReference type="ARBA" id="ARBA00022796"/>
    </source>
</evidence>
<dbReference type="PANTHER" id="PTHR48085:SF5">
    <property type="entry name" value="CADMIUM_ZINC-TRANSPORTING ATPASE HMA4-RELATED"/>
    <property type="match status" value="1"/>
</dbReference>
<evidence type="ECO:0000256" key="12">
    <source>
        <dbReference type="ARBA" id="ARBA00023065"/>
    </source>
</evidence>
<evidence type="ECO:0000256" key="8">
    <source>
        <dbReference type="ARBA" id="ARBA00022840"/>
    </source>
</evidence>
<evidence type="ECO:0000256" key="16">
    <source>
        <dbReference type="RuleBase" id="RU362081"/>
    </source>
</evidence>
<dbReference type="Gene3D" id="3.40.1110.10">
    <property type="entry name" value="Calcium-transporting ATPase, cytoplasmic domain N"/>
    <property type="match status" value="1"/>
</dbReference>
<dbReference type="GO" id="GO:0140581">
    <property type="term" value="F:P-type monovalent copper transporter activity"/>
    <property type="evidence" value="ECO:0007669"/>
    <property type="project" value="UniProtKB-EC"/>
</dbReference>
<dbReference type="Gene3D" id="2.70.150.10">
    <property type="entry name" value="Calcium-transporting ATPase, cytoplasmic transduction domain A"/>
    <property type="match status" value="1"/>
</dbReference>
<evidence type="ECO:0000256" key="3">
    <source>
        <dbReference type="ARBA" id="ARBA00022448"/>
    </source>
</evidence>
<dbReference type="SFLD" id="SFLDF00027">
    <property type="entry name" value="p-type_atpase"/>
    <property type="match status" value="1"/>
</dbReference>
<feature type="domain" description="P-type ATPase A" evidence="17">
    <location>
        <begin position="190"/>
        <end position="287"/>
    </location>
</feature>
<keyword evidence="19" id="KW-1185">Reference proteome</keyword>
<dbReference type="Pfam" id="PF00122">
    <property type="entry name" value="E1-E2_ATPase"/>
    <property type="match status" value="1"/>
</dbReference>
<feature type="transmembrane region" description="Helical" evidence="16">
    <location>
        <begin position="666"/>
        <end position="687"/>
    </location>
</feature>
<dbReference type="SFLD" id="SFLDS00003">
    <property type="entry name" value="Haloacid_Dehalogenase"/>
    <property type="match status" value="1"/>
</dbReference>
<dbReference type="PANTHER" id="PTHR48085">
    <property type="entry name" value="CADMIUM/ZINC-TRANSPORTING ATPASE HMA2-RELATED"/>
    <property type="match status" value="1"/>
</dbReference>
<feature type="transmembrane region" description="Helical" evidence="16">
    <location>
        <begin position="306"/>
        <end position="325"/>
    </location>
</feature>
<comment type="catalytic activity">
    <reaction evidence="14">
        <text>Zn(2+)(in) + ATP + H2O = Zn(2+)(out) + ADP + phosphate + H(+)</text>
        <dbReference type="Rhea" id="RHEA:20621"/>
        <dbReference type="ChEBI" id="CHEBI:15377"/>
        <dbReference type="ChEBI" id="CHEBI:15378"/>
        <dbReference type="ChEBI" id="CHEBI:29105"/>
        <dbReference type="ChEBI" id="CHEBI:30616"/>
        <dbReference type="ChEBI" id="CHEBI:43474"/>
        <dbReference type="ChEBI" id="CHEBI:456216"/>
        <dbReference type="EC" id="7.2.2.12"/>
    </reaction>
</comment>
<comment type="similarity">
    <text evidence="2 16">Belongs to the cation transport ATPase (P-type) (TC 3.A.3) family. Type IB subfamily.</text>
</comment>
<organism evidence="18 19">
    <name type="scientific">Comamonas koreensis</name>
    <dbReference type="NCBI Taxonomy" id="160825"/>
    <lineage>
        <taxon>Bacteria</taxon>
        <taxon>Pseudomonadati</taxon>
        <taxon>Pseudomonadota</taxon>
        <taxon>Betaproteobacteria</taxon>
        <taxon>Burkholderiales</taxon>
        <taxon>Comamonadaceae</taxon>
        <taxon>Comamonas</taxon>
    </lineage>
</organism>
<keyword evidence="16" id="KW-1003">Cell membrane</keyword>
<dbReference type="InterPro" id="IPR008250">
    <property type="entry name" value="ATPase_P-typ_transduc_dom_A_sf"/>
</dbReference>
<dbReference type="EMBL" id="JAJNCT010000034">
    <property type="protein sequence ID" value="MCD2167968.1"/>
    <property type="molecule type" value="Genomic_DNA"/>
</dbReference>
<dbReference type="Proteomes" id="UP001199260">
    <property type="component" value="Unassembled WGS sequence"/>
</dbReference>
<evidence type="ECO:0000256" key="14">
    <source>
        <dbReference type="ARBA" id="ARBA00047308"/>
    </source>
</evidence>
<evidence type="ECO:0000256" key="4">
    <source>
        <dbReference type="ARBA" id="ARBA00022692"/>
    </source>
</evidence>
<keyword evidence="12" id="KW-0406">Ion transport</keyword>
<dbReference type="CDD" id="cd00371">
    <property type="entry name" value="HMA"/>
    <property type="match status" value="1"/>
</dbReference>
<evidence type="ECO:0000256" key="5">
    <source>
        <dbReference type="ARBA" id="ARBA00022723"/>
    </source>
</evidence>
<keyword evidence="4 16" id="KW-0812">Transmembrane</keyword>
<name>A0AAW4Y3F5_9BURK</name>
<feature type="transmembrane region" description="Helical" evidence="16">
    <location>
        <begin position="75"/>
        <end position="94"/>
    </location>
</feature>
<evidence type="ECO:0000256" key="2">
    <source>
        <dbReference type="ARBA" id="ARBA00006024"/>
    </source>
</evidence>
<keyword evidence="3" id="KW-0813">Transport</keyword>
<dbReference type="InterPro" id="IPR036412">
    <property type="entry name" value="HAD-like_sf"/>
</dbReference>
<dbReference type="InterPro" id="IPR027256">
    <property type="entry name" value="P-typ_ATPase_IB"/>
</dbReference>
<dbReference type="GO" id="GO:0005886">
    <property type="term" value="C:plasma membrane"/>
    <property type="evidence" value="ECO:0007669"/>
    <property type="project" value="UniProtKB-SubCell"/>
</dbReference>
<feature type="transmembrane region" description="Helical" evidence="16">
    <location>
        <begin position="639"/>
        <end position="660"/>
    </location>
</feature>
<dbReference type="GO" id="GO:0016463">
    <property type="term" value="F:P-type zinc transporter activity"/>
    <property type="evidence" value="ECO:0007669"/>
    <property type="project" value="UniProtKB-EC"/>
</dbReference>
<comment type="caution">
    <text evidence="18">The sequence shown here is derived from an EMBL/GenBank/DDBJ whole genome shotgun (WGS) entry which is preliminary data.</text>
</comment>
<dbReference type="InterPro" id="IPR006121">
    <property type="entry name" value="HMA_dom"/>
</dbReference>
<dbReference type="PRINTS" id="PR00941">
    <property type="entry name" value="CDATPASE"/>
</dbReference>
<comment type="subcellular location">
    <subcellularLocation>
        <location evidence="16">Cell membrane</location>
    </subcellularLocation>
    <subcellularLocation>
        <location evidence="1">Endomembrane system</location>
        <topology evidence="1">Multi-pass membrane protein</topology>
    </subcellularLocation>
</comment>
<dbReference type="PRINTS" id="PR00119">
    <property type="entry name" value="CATATPASE"/>
</dbReference>
<dbReference type="SUPFAM" id="SSF81653">
    <property type="entry name" value="Calcium ATPase, transduction domain A"/>
    <property type="match status" value="1"/>
</dbReference>
<dbReference type="PROSITE" id="PS00154">
    <property type="entry name" value="ATPASE_E1_E2"/>
    <property type="match status" value="1"/>
</dbReference>
<keyword evidence="11" id="KW-0186">Copper</keyword>
<dbReference type="InterPro" id="IPR001757">
    <property type="entry name" value="P_typ_ATPase"/>
</dbReference>
<dbReference type="InterPro" id="IPR018303">
    <property type="entry name" value="ATPase_P-typ_P_site"/>
</dbReference>
<evidence type="ECO:0000256" key="9">
    <source>
        <dbReference type="ARBA" id="ARBA00022967"/>
    </source>
</evidence>
<dbReference type="Pfam" id="PF00702">
    <property type="entry name" value="Hydrolase"/>
    <property type="match status" value="1"/>
</dbReference>
<dbReference type="NCBIfam" id="TIGR01511">
    <property type="entry name" value="ATPase-IB1_Cu"/>
    <property type="match status" value="1"/>
</dbReference>
<evidence type="ECO:0000256" key="1">
    <source>
        <dbReference type="ARBA" id="ARBA00004127"/>
    </source>
</evidence>
<evidence type="ECO:0000259" key="17">
    <source>
        <dbReference type="Pfam" id="PF00122"/>
    </source>
</evidence>
<keyword evidence="9" id="KW-1278">Translocase</keyword>
<dbReference type="GO" id="GO:0012505">
    <property type="term" value="C:endomembrane system"/>
    <property type="evidence" value="ECO:0007669"/>
    <property type="project" value="UniProtKB-SubCell"/>
</dbReference>
<dbReference type="Gene3D" id="3.40.50.1000">
    <property type="entry name" value="HAD superfamily/HAD-like"/>
    <property type="match status" value="1"/>
</dbReference>
<dbReference type="InterPro" id="IPR051014">
    <property type="entry name" value="Cation_Transport_ATPase_IB"/>
</dbReference>
<dbReference type="InterPro" id="IPR044492">
    <property type="entry name" value="P_typ_ATPase_HD_dom"/>
</dbReference>
<dbReference type="FunFam" id="2.70.150.10:FF:000002">
    <property type="entry name" value="Copper-transporting ATPase 1, putative"/>
    <property type="match status" value="1"/>
</dbReference>
<dbReference type="NCBIfam" id="TIGR01494">
    <property type="entry name" value="ATPase_P-type"/>
    <property type="match status" value="1"/>
</dbReference>